<dbReference type="Proteomes" id="UP001596310">
    <property type="component" value="Unassembled WGS sequence"/>
</dbReference>
<keyword evidence="2" id="KW-0812">Transmembrane</keyword>
<dbReference type="Gene3D" id="3.40.50.300">
    <property type="entry name" value="P-loop containing nucleotide triphosphate hydrolases"/>
    <property type="match status" value="1"/>
</dbReference>
<dbReference type="InterPro" id="IPR006073">
    <property type="entry name" value="GTP-bd"/>
</dbReference>
<dbReference type="Pfam" id="PF05128">
    <property type="entry name" value="DUF697"/>
    <property type="match status" value="1"/>
</dbReference>
<dbReference type="CDD" id="cd00882">
    <property type="entry name" value="Ras_like_GTPase"/>
    <property type="match status" value="1"/>
</dbReference>
<dbReference type="SUPFAM" id="SSF52540">
    <property type="entry name" value="P-loop containing nucleoside triphosphate hydrolases"/>
    <property type="match status" value="1"/>
</dbReference>
<keyword evidence="4" id="KW-0472">Membrane</keyword>
<keyword evidence="3" id="KW-1133">Transmembrane helix</keyword>
<dbReference type="InterPro" id="IPR021147">
    <property type="entry name" value="DUF697"/>
</dbReference>
<dbReference type="RefSeq" id="WP_125602190.1">
    <property type="nucleotide sequence ID" value="NZ_JBHSSM010000014.1"/>
</dbReference>
<gene>
    <name evidence="6" type="ORF">ACFQHW_04290</name>
</gene>
<reference evidence="7" key="1">
    <citation type="journal article" date="2019" name="Int. J. Syst. Evol. Microbiol.">
        <title>The Global Catalogue of Microorganisms (GCM) 10K type strain sequencing project: providing services to taxonomists for standard genome sequencing and annotation.</title>
        <authorList>
            <consortium name="The Broad Institute Genomics Platform"/>
            <consortium name="The Broad Institute Genome Sequencing Center for Infectious Disease"/>
            <person name="Wu L."/>
            <person name="Ma J."/>
        </authorList>
    </citation>
    <scope>NUCLEOTIDE SEQUENCE [LARGE SCALE GENOMIC DNA]</scope>
    <source>
        <strain evidence="7">CCM 8897</strain>
    </source>
</reference>
<evidence type="ECO:0000313" key="6">
    <source>
        <dbReference type="EMBL" id="MFC6314786.1"/>
    </source>
</evidence>
<evidence type="ECO:0000256" key="2">
    <source>
        <dbReference type="ARBA" id="ARBA00022692"/>
    </source>
</evidence>
<dbReference type="PANTHER" id="PTHR42714:SF2">
    <property type="entry name" value="TRNA MODIFICATION GTPASE GTPBP3, MITOCHONDRIAL"/>
    <property type="match status" value="1"/>
</dbReference>
<comment type="caution">
    <text evidence="6">The sequence shown here is derived from an EMBL/GenBank/DDBJ whole genome shotgun (WGS) entry which is preliminary data.</text>
</comment>
<proteinExistence type="predicted"/>
<feature type="domain" description="G" evidence="5">
    <location>
        <begin position="30"/>
        <end position="152"/>
    </location>
</feature>
<sequence>MSDAKEYQQVVTDTLNKFKKDYQNLSKINIVIAGKTGIGKSTLINAAFGQELAETGIGSPITDKINFIQAEGFPVQIYDTVGLEMSAVSQWKSLHAIKELIRSKRKTETEADDIHCVWYCVNASGSRIESQELKYIQQFQKLRIPVILVLTKSFSRVEADKLGAEAQRQLPSLEFVSVLAKATDSQGAFGIQELVELTANKLPEALQTSFSSAQKASLLLKRKQGVKVINSSIAATFTTGFVPIPVADAPLMMATQSTMLAKLTVNYGIDPKTNQIETAIAGALGIFAALSAGKTTVSAALKSLPGVGTVAGGLISGSVGGAMTGALGYAYMNLMEQVALGKVDLSAMSSTQLTELLTESINQLTNQFLNK</sequence>
<protein>
    <submittedName>
        <fullName evidence="6">YcjF family protein</fullName>
    </submittedName>
</protein>
<dbReference type="Pfam" id="PF01926">
    <property type="entry name" value="MMR_HSR1"/>
    <property type="match status" value="1"/>
</dbReference>
<evidence type="ECO:0000256" key="4">
    <source>
        <dbReference type="ARBA" id="ARBA00023136"/>
    </source>
</evidence>
<evidence type="ECO:0000313" key="7">
    <source>
        <dbReference type="Proteomes" id="UP001596310"/>
    </source>
</evidence>
<evidence type="ECO:0000256" key="1">
    <source>
        <dbReference type="ARBA" id="ARBA00004141"/>
    </source>
</evidence>
<name>A0ABW1UM66_9LACO</name>
<organism evidence="6 7">
    <name type="scientific">Lapidilactobacillus achengensis</name>
    <dbReference type="NCBI Taxonomy" id="2486000"/>
    <lineage>
        <taxon>Bacteria</taxon>
        <taxon>Bacillati</taxon>
        <taxon>Bacillota</taxon>
        <taxon>Bacilli</taxon>
        <taxon>Lactobacillales</taxon>
        <taxon>Lactobacillaceae</taxon>
        <taxon>Lapidilactobacillus</taxon>
    </lineage>
</organism>
<keyword evidence="7" id="KW-1185">Reference proteome</keyword>
<accession>A0ABW1UM66</accession>
<dbReference type="InterPro" id="IPR027417">
    <property type="entry name" value="P-loop_NTPase"/>
</dbReference>
<comment type="subcellular location">
    <subcellularLocation>
        <location evidence="1">Membrane</location>
        <topology evidence="1">Multi-pass membrane protein</topology>
    </subcellularLocation>
</comment>
<dbReference type="PANTHER" id="PTHR42714">
    <property type="entry name" value="TRNA MODIFICATION GTPASE GTPBP3"/>
    <property type="match status" value="1"/>
</dbReference>
<evidence type="ECO:0000259" key="5">
    <source>
        <dbReference type="Pfam" id="PF01926"/>
    </source>
</evidence>
<evidence type="ECO:0000256" key="3">
    <source>
        <dbReference type="ARBA" id="ARBA00022989"/>
    </source>
</evidence>
<dbReference type="EMBL" id="JBHSSM010000014">
    <property type="protein sequence ID" value="MFC6314786.1"/>
    <property type="molecule type" value="Genomic_DNA"/>
</dbReference>